<dbReference type="OrthoDB" id="66144at2759"/>
<accession>A0A0P7ALH5</accession>
<dbReference type="PANTHER" id="PTHR43675">
    <property type="entry name" value="ARSENITE METHYLTRANSFERASE"/>
    <property type="match status" value="1"/>
</dbReference>
<dbReference type="GO" id="GO:0030791">
    <property type="term" value="F:arsenite methyltransferase activity"/>
    <property type="evidence" value="ECO:0007669"/>
    <property type="project" value="UniProtKB-EC"/>
</dbReference>
<gene>
    <name evidence="11" type="ORF">AK830_g11747</name>
</gene>
<dbReference type="Pfam" id="PF13847">
    <property type="entry name" value="Methyltransf_31"/>
    <property type="match status" value="1"/>
</dbReference>
<keyword evidence="2" id="KW-0949">S-adenosyl-L-methionine</keyword>
<comment type="catalytic activity">
    <reaction evidence="6">
        <text>arsenic triglutathione + [thioredoxin]-dithiol + S-adenosyl-L-methionine + 2 H2O = methylarsonous acid + [thioredoxin]-disulfide + 3 glutathione + S-adenosyl-L-homocysteine + H(+)</text>
        <dbReference type="Rhea" id="RHEA:69460"/>
        <dbReference type="Rhea" id="RHEA-COMP:10698"/>
        <dbReference type="Rhea" id="RHEA-COMP:10700"/>
        <dbReference type="ChEBI" id="CHEBI:15377"/>
        <dbReference type="ChEBI" id="CHEBI:15378"/>
        <dbReference type="ChEBI" id="CHEBI:17826"/>
        <dbReference type="ChEBI" id="CHEBI:29950"/>
        <dbReference type="ChEBI" id="CHEBI:50058"/>
        <dbReference type="ChEBI" id="CHEBI:57856"/>
        <dbReference type="ChEBI" id="CHEBI:57925"/>
        <dbReference type="ChEBI" id="CHEBI:59789"/>
        <dbReference type="ChEBI" id="CHEBI:183640"/>
        <dbReference type="EC" id="2.1.1.137"/>
    </reaction>
</comment>
<evidence type="ECO:0000256" key="9">
    <source>
        <dbReference type="SAM" id="MobiDB-lite"/>
    </source>
</evidence>
<dbReference type="Gene3D" id="3.40.50.150">
    <property type="entry name" value="Vaccinia Virus protein VP39"/>
    <property type="match status" value="1"/>
</dbReference>
<feature type="region of interest" description="Disordered" evidence="9">
    <location>
        <begin position="347"/>
        <end position="368"/>
    </location>
</feature>
<dbReference type="EC" id="2.1.1.137" evidence="4"/>
<evidence type="ECO:0000256" key="3">
    <source>
        <dbReference type="ARBA" id="ARBA00034487"/>
    </source>
</evidence>
<reference evidence="11 12" key="1">
    <citation type="submission" date="2015-09" db="EMBL/GenBank/DDBJ databases">
        <title>Draft genome of a European isolate of the apple canker pathogen Neonectria ditissima.</title>
        <authorList>
            <person name="Gomez-Cortecero A."/>
            <person name="Harrison R.J."/>
            <person name="Armitage A.D."/>
        </authorList>
    </citation>
    <scope>NUCLEOTIDE SEQUENCE [LARGE SCALE GENOMIC DNA]</scope>
    <source>
        <strain evidence="11 12">R09/05</strain>
    </source>
</reference>
<evidence type="ECO:0000259" key="10">
    <source>
        <dbReference type="Pfam" id="PF13847"/>
    </source>
</evidence>
<dbReference type="SUPFAM" id="SSF53335">
    <property type="entry name" value="S-adenosyl-L-methionine-dependent methyltransferases"/>
    <property type="match status" value="1"/>
</dbReference>
<dbReference type="EMBL" id="LKCW01000298">
    <property type="protein sequence ID" value="KPM34830.1"/>
    <property type="molecule type" value="Genomic_DNA"/>
</dbReference>
<sequence>MDSREIYSHVSERYSAAALGSSNAGHDRAVAKAFGYSEEELGAIPREANLGLSCGNPLAVATLREGETVIDLGSGAGLDVFLAASKVGPTGKAIGVDMNKDMLAKAQRLKADSGKANVQFVESRITKIALASGIADCIISNCVINLVPPEEKQQVFAEMFRLLKPGGRVAVSDILAKKPLPADIRRSIDLYVGCVAGASQVAEYERYLENAGFEDVLVTDTESDLNIYLETGEDGGCSVGSAVGERCCSAGQGMATDLQGQDLNQWAGEEAHTQTLGSSQLNGIPSPPLARSKPARTDKRDSAIARFGIMPTPFQISFSSFLLQNMEGSPILATTFLHSAVRCALGEDNPPRNMKTRSGHLHSSSRSA</sequence>
<evidence type="ECO:0000256" key="4">
    <source>
        <dbReference type="ARBA" id="ARBA00034521"/>
    </source>
</evidence>
<evidence type="ECO:0000256" key="6">
    <source>
        <dbReference type="ARBA" id="ARBA00047941"/>
    </source>
</evidence>
<organism evidence="11 12">
    <name type="scientific">Neonectria ditissima</name>
    <dbReference type="NCBI Taxonomy" id="78410"/>
    <lineage>
        <taxon>Eukaryota</taxon>
        <taxon>Fungi</taxon>
        <taxon>Dikarya</taxon>
        <taxon>Ascomycota</taxon>
        <taxon>Pezizomycotina</taxon>
        <taxon>Sordariomycetes</taxon>
        <taxon>Hypocreomycetidae</taxon>
        <taxon>Hypocreales</taxon>
        <taxon>Nectriaceae</taxon>
        <taxon>Neonectria</taxon>
    </lineage>
</organism>
<dbReference type="InterPro" id="IPR029063">
    <property type="entry name" value="SAM-dependent_MTases_sf"/>
</dbReference>
<dbReference type="CDD" id="cd02440">
    <property type="entry name" value="AdoMet_MTases"/>
    <property type="match status" value="1"/>
</dbReference>
<comment type="caution">
    <text evidence="11">The sequence shown here is derived from an EMBL/GenBank/DDBJ whole genome shotgun (WGS) entry which is preliminary data.</text>
</comment>
<dbReference type="InterPro" id="IPR026669">
    <property type="entry name" value="Arsenite_MeTrfase-like"/>
</dbReference>
<evidence type="ECO:0000313" key="12">
    <source>
        <dbReference type="Proteomes" id="UP000050424"/>
    </source>
</evidence>
<evidence type="ECO:0000256" key="7">
    <source>
        <dbReference type="ARBA" id="ARBA00047943"/>
    </source>
</evidence>
<evidence type="ECO:0000256" key="1">
    <source>
        <dbReference type="ARBA" id="ARBA00022679"/>
    </source>
</evidence>
<comment type="similarity">
    <text evidence="3">Belongs to the methyltransferase superfamily. Arsenite methyltransferase family.</text>
</comment>
<evidence type="ECO:0000256" key="5">
    <source>
        <dbReference type="ARBA" id="ARBA00034545"/>
    </source>
</evidence>
<keyword evidence="12" id="KW-1185">Reference proteome</keyword>
<dbReference type="STRING" id="78410.A0A0P7ALH5"/>
<dbReference type="Proteomes" id="UP000050424">
    <property type="component" value="Unassembled WGS sequence"/>
</dbReference>
<comment type="catalytic activity">
    <reaction evidence="8">
        <text>arsenic triglutathione + 3 [thioredoxin]-dithiol + 3 S-adenosyl-L-methionine = trimethylarsine + 3 [thioredoxin]-disulfide + 3 glutathione + 3 S-adenosyl-L-homocysteine + 3 H(+)</text>
        <dbReference type="Rhea" id="RHEA:69432"/>
        <dbReference type="Rhea" id="RHEA-COMP:10698"/>
        <dbReference type="Rhea" id="RHEA-COMP:10700"/>
        <dbReference type="ChEBI" id="CHEBI:15378"/>
        <dbReference type="ChEBI" id="CHEBI:27130"/>
        <dbReference type="ChEBI" id="CHEBI:29950"/>
        <dbReference type="ChEBI" id="CHEBI:50058"/>
        <dbReference type="ChEBI" id="CHEBI:57856"/>
        <dbReference type="ChEBI" id="CHEBI:57925"/>
        <dbReference type="ChEBI" id="CHEBI:59789"/>
        <dbReference type="ChEBI" id="CHEBI:183640"/>
        <dbReference type="EC" id="2.1.1.137"/>
    </reaction>
</comment>
<keyword evidence="1" id="KW-0808">Transferase</keyword>
<evidence type="ECO:0000256" key="2">
    <source>
        <dbReference type="ARBA" id="ARBA00022691"/>
    </source>
</evidence>
<dbReference type="AlphaFoldDB" id="A0A0P7ALH5"/>
<feature type="domain" description="Methyltransferase" evidence="10">
    <location>
        <begin position="64"/>
        <end position="212"/>
    </location>
</feature>
<name>A0A0P7ALH5_9HYPO</name>
<comment type="catalytic activity">
    <reaction evidence="7">
        <text>arsenic triglutathione + 2 [thioredoxin]-dithiol + 2 S-adenosyl-L-methionine + H2O = dimethylarsinous acid + 2 [thioredoxin]-disulfide + 3 glutathione + 2 S-adenosyl-L-homocysteine + 2 H(+)</text>
        <dbReference type="Rhea" id="RHEA:69464"/>
        <dbReference type="Rhea" id="RHEA-COMP:10698"/>
        <dbReference type="Rhea" id="RHEA-COMP:10700"/>
        <dbReference type="ChEBI" id="CHEBI:15377"/>
        <dbReference type="ChEBI" id="CHEBI:15378"/>
        <dbReference type="ChEBI" id="CHEBI:23808"/>
        <dbReference type="ChEBI" id="CHEBI:29950"/>
        <dbReference type="ChEBI" id="CHEBI:50058"/>
        <dbReference type="ChEBI" id="CHEBI:57856"/>
        <dbReference type="ChEBI" id="CHEBI:57925"/>
        <dbReference type="ChEBI" id="CHEBI:59789"/>
        <dbReference type="ChEBI" id="CHEBI:183640"/>
        <dbReference type="EC" id="2.1.1.137"/>
    </reaction>
</comment>
<protein>
    <recommendedName>
        <fullName evidence="5">Arsenite methyltransferase</fullName>
        <ecNumber evidence="4">2.1.1.137</ecNumber>
    </recommendedName>
</protein>
<evidence type="ECO:0000313" key="11">
    <source>
        <dbReference type="EMBL" id="KPM34830.1"/>
    </source>
</evidence>
<dbReference type="PANTHER" id="PTHR43675:SF8">
    <property type="entry name" value="ARSENITE METHYLTRANSFERASE"/>
    <property type="match status" value="1"/>
</dbReference>
<proteinExistence type="inferred from homology"/>
<dbReference type="InterPro" id="IPR025714">
    <property type="entry name" value="Methyltranfer_dom"/>
</dbReference>
<feature type="region of interest" description="Disordered" evidence="9">
    <location>
        <begin position="276"/>
        <end position="297"/>
    </location>
</feature>
<evidence type="ECO:0000256" key="8">
    <source>
        <dbReference type="ARBA" id="ARBA00048428"/>
    </source>
</evidence>